<evidence type="ECO:0000256" key="5">
    <source>
        <dbReference type="ARBA" id="ARBA00023125"/>
    </source>
</evidence>
<keyword evidence="6 7" id="KW-0804">Transcription</keyword>
<name>A0A1H3Y081_9BACT</name>
<gene>
    <name evidence="7" type="primary">mraZ</name>
    <name evidence="9" type="ORF">SAMN05192529_10730</name>
</gene>
<dbReference type="OrthoDB" id="9807753at2"/>
<dbReference type="InterPro" id="IPR035644">
    <property type="entry name" value="MraZ_C"/>
</dbReference>
<keyword evidence="4 7" id="KW-0805">Transcription regulation</keyword>
<dbReference type="Proteomes" id="UP000199041">
    <property type="component" value="Unassembled WGS sequence"/>
</dbReference>
<dbReference type="EMBL" id="FNQY01000007">
    <property type="protein sequence ID" value="SEA05099.1"/>
    <property type="molecule type" value="Genomic_DNA"/>
</dbReference>
<evidence type="ECO:0000313" key="9">
    <source>
        <dbReference type="EMBL" id="SEA05099.1"/>
    </source>
</evidence>
<keyword evidence="2 7" id="KW-0963">Cytoplasm</keyword>
<reference evidence="9 10" key="1">
    <citation type="submission" date="2016-10" db="EMBL/GenBank/DDBJ databases">
        <authorList>
            <person name="de Groot N.N."/>
        </authorList>
    </citation>
    <scope>NUCLEOTIDE SEQUENCE [LARGE SCALE GENOMIC DNA]</scope>
    <source>
        <strain evidence="9 10">Vu-144</strain>
    </source>
</reference>
<sequence length="154" mass="17467">MVHFLGEYEVTLDAKGRFLLPAGFKKQIPEESSLRFIVNRGFEKCLTLYPMQSWEPMFAKISTLNDFDPKVRAFRRQFLGGATEVEADTAGRLLLPSTLRDFAGLTKNIILVAAVDKIEIWDAQAYKQIFEDFSADNFSQLAQDVMVKPAPNNE</sequence>
<dbReference type="STRING" id="551991.SAMN05192529_10730"/>
<comment type="subunit">
    <text evidence="7">Forms oligomers.</text>
</comment>
<evidence type="ECO:0000256" key="4">
    <source>
        <dbReference type="ARBA" id="ARBA00023015"/>
    </source>
</evidence>
<dbReference type="GO" id="GO:0000976">
    <property type="term" value="F:transcription cis-regulatory region binding"/>
    <property type="evidence" value="ECO:0007669"/>
    <property type="project" value="TreeGrafter"/>
</dbReference>
<comment type="subcellular location">
    <subcellularLocation>
        <location evidence="7">Cytoplasm</location>
        <location evidence="7">Nucleoid</location>
    </subcellularLocation>
</comment>
<evidence type="ECO:0000256" key="2">
    <source>
        <dbReference type="ARBA" id="ARBA00022490"/>
    </source>
</evidence>
<evidence type="ECO:0000256" key="1">
    <source>
        <dbReference type="ARBA" id="ARBA00013860"/>
    </source>
</evidence>
<feature type="domain" description="SpoVT-AbrB" evidence="8">
    <location>
        <begin position="7"/>
        <end position="53"/>
    </location>
</feature>
<organism evidence="9 10">
    <name type="scientific">Arachidicoccus rhizosphaerae</name>
    <dbReference type="NCBI Taxonomy" id="551991"/>
    <lineage>
        <taxon>Bacteria</taxon>
        <taxon>Pseudomonadati</taxon>
        <taxon>Bacteroidota</taxon>
        <taxon>Chitinophagia</taxon>
        <taxon>Chitinophagales</taxon>
        <taxon>Chitinophagaceae</taxon>
        <taxon>Arachidicoccus</taxon>
    </lineage>
</organism>
<evidence type="ECO:0000256" key="7">
    <source>
        <dbReference type="HAMAP-Rule" id="MF_01008"/>
    </source>
</evidence>
<proteinExistence type="inferred from homology"/>
<protein>
    <recommendedName>
        <fullName evidence="1 7">Transcriptional regulator MraZ</fullName>
    </recommendedName>
</protein>
<dbReference type="InterPro" id="IPR007159">
    <property type="entry name" value="SpoVT-AbrB_dom"/>
</dbReference>
<dbReference type="InterPro" id="IPR020603">
    <property type="entry name" value="MraZ_dom"/>
</dbReference>
<keyword evidence="5 7" id="KW-0238">DNA-binding</keyword>
<dbReference type="InterPro" id="IPR003444">
    <property type="entry name" value="MraZ"/>
</dbReference>
<dbReference type="Gene3D" id="3.40.1550.20">
    <property type="entry name" value="Transcriptional regulator MraZ domain"/>
    <property type="match status" value="1"/>
</dbReference>
<keyword evidence="10" id="KW-1185">Reference proteome</keyword>
<dbReference type="InterPro" id="IPR037914">
    <property type="entry name" value="SpoVT-AbrB_sf"/>
</dbReference>
<dbReference type="CDD" id="cd16321">
    <property type="entry name" value="MraZ_C"/>
    <property type="match status" value="1"/>
</dbReference>
<accession>A0A1H3Y081</accession>
<evidence type="ECO:0000256" key="6">
    <source>
        <dbReference type="ARBA" id="ARBA00023163"/>
    </source>
</evidence>
<dbReference type="InterPro" id="IPR038619">
    <property type="entry name" value="MraZ_sf"/>
</dbReference>
<dbReference type="Pfam" id="PF02381">
    <property type="entry name" value="MraZ"/>
    <property type="match status" value="2"/>
</dbReference>
<dbReference type="SUPFAM" id="SSF89447">
    <property type="entry name" value="AbrB/MazE/MraZ-like"/>
    <property type="match status" value="1"/>
</dbReference>
<dbReference type="HAMAP" id="MF_01008">
    <property type="entry name" value="MraZ"/>
    <property type="match status" value="1"/>
</dbReference>
<evidence type="ECO:0000259" key="8">
    <source>
        <dbReference type="PROSITE" id="PS51740"/>
    </source>
</evidence>
<dbReference type="GO" id="GO:0009295">
    <property type="term" value="C:nucleoid"/>
    <property type="evidence" value="ECO:0007669"/>
    <property type="project" value="UniProtKB-SubCell"/>
</dbReference>
<dbReference type="GO" id="GO:0005737">
    <property type="term" value="C:cytoplasm"/>
    <property type="evidence" value="ECO:0007669"/>
    <property type="project" value="UniProtKB-UniRule"/>
</dbReference>
<dbReference type="PROSITE" id="PS51740">
    <property type="entry name" value="SPOVT_ABRB"/>
    <property type="match status" value="2"/>
</dbReference>
<evidence type="ECO:0000256" key="3">
    <source>
        <dbReference type="ARBA" id="ARBA00022737"/>
    </source>
</evidence>
<dbReference type="NCBIfam" id="TIGR00242">
    <property type="entry name" value="division/cell wall cluster transcriptional repressor MraZ"/>
    <property type="match status" value="1"/>
</dbReference>
<comment type="similarity">
    <text evidence="7">Belongs to the MraZ family.</text>
</comment>
<evidence type="ECO:0000313" key="10">
    <source>
        <dbReference type="Proteomes" id="UP000199041"/>
    </source>
</evidence>
<dbReference type="AlphaFoldDB" id="A0A1H3Y081"/>
<dbReference type="PANTHER" id="PTHR34701">
    <property type="entry name" value="TRANSCRIPTIONAL REGULATOR MRAZ"/>
    <property type="match status" value="1"/>
</dbReference>
<keyword evidence="3" id="KW-0677">Repeat</keyword>
<dbReference type="GO" id="GO:2000143">
    <property type="term" value="P:negative regulation of DNA-templated transcription initiation"/>
    <property type="evidence" value="ECO:0007669"/>
    <property type="project" value="TreeGrafter"/>
</dbReference>
<dbReference type="GO" id="GO:0003700">
    <property type="term" value="F:DNA-binding transcription factor activity"/>
    <property type="evidence" value="ECO:0007669"/>
    <property type="project" value="UniProtKB-UniRule"/>
</dbReference>
<dbReference type="InterPro" id="IPR035642">
    <property type="entry name" value="MraZ_N"/>
</dbReference>
<feature type="domain" description="SpoVT-AbrB" evidence="8">
    <location>
        <begin position="82"/>
        <end position="125"/>
    </location>
</feature>
<dbReference type="PANTHER" id="PTHR34701:SF1">
    <property type="entry name" value="TRANSCRIPTIONAL REGULATOR MRAZ"/>
    <property type="match status" value="1"/>
</dbReference>
<dbReference type="CDD" id="cd16320">
    <property type="entry name" value="MraZ_N"/>
    <property type="match status" value="1"/>
</dbReference>